<keyword evidence="3" id="KW-0378">Hydrolase</keyword>
<organism evidence="3 4">
    <name type="scientific">Humibacillus xanthopallidus</name>
    <dbReference type="NCBI Taxonomy" id="412689"/>
    <lineage>
        <taxon>Bacteria</taxon>
        <taxon>Bacillati</taxon>
        <taxon>Actinomycetota</taxon>
        <taxon>Actinomycetes</taxon>
        <taxon>Micrococcales</taxon>
        <taxon>Intrasporangiaceae</taxon>
        <taxon>Humibacillus</taxon>
    </lineage>
</organism>
<dbReference type="Pfam" id="PF03819">
    <property type="entry name" value="MazG"/>
    <property type="match status" value="1"/>
</dbReference>
<sequence length="295" mass="32503">MDLRDFQQKALGTDQRDRADGEDALVVHLLGLAGEAGSVASEYKKHLRDGEAHAFWKARMRLELGDVLWYVAAVANDLGLDLNEIATANLEKTKARWQLTTCDQLDANYPPGERLPRRGVVDLVVGQRDDGSDVVRMMVDGVQIGSDLTDASAVDDGYRYHDVFHLAFATLLGWSPVTRALMGRKRRSNPVVDEQEDGGRAVAIEEGLSAAVFAYAAQHDYLEGVERLDQSLLLQVEQLTGQMEVGVRTPAQWEHAILTAFTVWRRVRAAGRGRIVFDADAGTFKFEPTPADGGL</sequence>
<name>A0A543HHR6_9MICO</name>
<evidence type="ECO:0000313" key="4">
    <source>
        <dbReference type="Proteomes" id="UP000316747"/>
    </source>
</evidence>
<dbReference type="SUPFAM" id="SSF101386">
    <property type="entry name" value="all-alpha NTP pyrophosphatases"/>
    <property type="match status" value="1"/>
</dbReference>
<dbReference type="OrthoDB" id="5953925at2"/>
<accession>A0A543HHR6</accession>
<dbReference type="Gene3D" id="1.10.287.1080">
    <property type="entry name" value="MazG-like"/>
    <property type="match status" value="1"/>
</dbReference>
<proteinExistence type="predicted"/>
<protein>
    <submittedName>
        <fullName evidence="3">NTP pyrophosphatase (Non-canonical NTP hydrolase)</fullName>
    </submittedName>
</protein>
<dbReference type="Pfam" id="PF18722">
    <property type="entry name" value="MazG_C"/>
    <property type="match status" value="1"/>
</dbReference>
<gene>
    <name evidence="3" type="ORF">FBY41_3190</name>
</gene>
<evidence type="ECO:0000259" key="1">
    <source>
        <dbReference type="Pfam" id="PF03819"/>
    </source>
</evidence>
<keyword evidence="4" id="KW-1185">Reference proteome</keyword>
<comment type="caution">
    <text evidence="3">The sequence shown here is derived from an EMBL/GenBank/DDBJ whole genome shotgun (WGS) entry which is preliminary data.</text>
</comment>
<dbReference type="InterPro" id="IPR004518">
    <property type="entry name" value="MazG-like_dom"/>
</dbReference>
<feature type="domain" description="MazG C-terminal" evidence="2">
    <location>
        <begin position="103"/>
        <end position="288"/>
    </location>
</feature>
<dbReference type="InterPro" id="IPR041407">
    <property type="entry name" value="MazG_C"/>
</dbReference>
<dbReference type="Proteomes" id="UP000316747">
    <property type="component" value="Unassembled WGS sequence"/>
</dbReference>
<evidence type="ECO:0000313" key="3">
    <source>
        <dbReference type="EMBL" id="TQM57854.1"/>
    </source>
</evidence>
<reference evidence="3 4" key="1">
    <citation type="submission" date="2019-06" db="EMBL/GenBank/DDBJ databases">
        <title>Genome sequencing of plant associated microbes to promote plant fitness in Sorghum bicolor and Oryza sativa.</title>
        <authorList>
            <person name="Coleman-Derr D."/>
        </authorList>
    </citation>
    <scope>NUCLEOTIDE SEQUENCE [LARGE SCALE GENOMIC DNA]</scope>
    <source>
        <strain evidence="3 4">KV-663</strain>
    </source>
</reference>
<dbReference type="RefSeq" id="WP_141845263.1">
    <property type="nucleotide sequence ID" value="NZ_VFPM01000003.1"/>
</dbReference>
<dbReference type="CDD" id="cd11541">
    <property type="entry name" value="NTP-PPase_u4"/>
    <property type="match status" value="1"/>
</dbReference>
<dbReference type="GO" id="GO:0016787">
    <property type="term" value="F:hydrolase activity"/>
    <property type="evidence" value="ECO:0007669"/>
    <property type="project" value="UniProtKB-KW"/>
</dbReference>
<evidence type="ECO:0000259" key="2">
    <source>
        <dbReference type="Pfam" id="PF18722"/>
    </source>
</evidence>
<dbReference type="InterPro" id="IPR011379">
    <property type="entry name" value="MazG-related_GP37"/>
</dbReference>
<feature type="domain" description="NTP pyrophosphohydrolase MazG-like" evidence="1">
    <location>
        <begin position="31"/>
        <end position="96"/>
    </location>
</feature>
<dbReference type="EMBL" id="VFPM01000003">
    <property type="protein sequence ID" value="TQM57854.1"/>
    <property type="molecule type" value="Genomic_DNA"/>
</dbReference>
<dbReference type="AlphaFoldDB" id="A0A543HHR6"/>